<feature type="domain" description="Helix-turn-helix" evidence="2">
    <location>
        <begin position="102"/>
        <end position="150"/>
    </location>
</feature>
<dbReference type="InterPro" id="IPR041657">
    <property type="entry name" value="HTH_17"/>
</dbReference>
<gene>
    <name evidence="3" type="ORF">HYR64_00660</name>
</gene>
<sequence length="157" mass="17721">MNFADALRKANQMAHGQDPEDAEFHYNFDPEVGPPNPIDEPTQSAMAAARPERSLPDTPIDPFDIPDQQSQPGTPVRFEMFLTPEQLSNLFRAVIANQHTVFTLREAANHLRLHAHVLEEMARAGDIPAFLVDGKWRFSRNGLDEWMNTQASRKEAS</sequence>
<organism evidence="3 4">
    <name type="scientific">Fimbriimonas ginsengisoli</name>
    <dbReference type="NCBI Taxonomy" id="1005039"/>
    <lineage>
        <taxon>Bacteria</taxon>
        <taxon>Bacillati</taxon>
        <taxon>Armatimonadota</taxon>
        <taxon>Fimbriimonadia</taxon>
        <taxon>Fimbriimonadales</taxon>
        <taxon>Fimbriimonadaceae</taxon>
        <taxon>Fimbriimonas</taxon>
    </lineage>
</organism>
<evidence type="ECO:0000256" key="1">
    <source>
        <dbReference type="SAM" id="MobiDB-lite"/>
    </source>
</evidence>
<dbReference type="EMBL" id="JACOSL010000004">
    <property type="protein sequence ID" value="MBI1755603.1"/>
    <property type="molecule type" value="Genomic_DNA"/>
</dbReference>
<feature type="region of interest" description="Disordered" evidence="1">
    <location>
        <begin position="1"/>
        <end position="74"/>
    </location>
</feature>
<feature type="compositionally biased region" description="Low complexity" evidence="1">
    <location>
        <begin position="56"/>
        <end position="67"/>
    </location>
</feature>
<accession>A0A931LQH4</accession>
<evidence type="ECO:0000313" key="3">
    <source>
        <dbReference type="EMBL" id="MBI1755603.1"/>
    </source>
</evidence>
<comment type="caution">
    <text evidence="3">The sequence shown here is derived from an EMBL/GenBank/DDBJ whole genome shotgun (WGS) entry which is preliminary data.</text>
</comment>
<reference evidence="3" key="1">
    <citation type="submission" date="2020-07" db="EMBL/GenBank/DDBJ databases">
        <title>Huge and variable diversity of episymbiotic CPR bacteria and DPANN archaea in groundwater ecosystems.</title>
        <authorList>
            <person name="He C.Y."/>
            <person name="Keren R."/>
            <person name="Whittaker M."/>
            <person name="Farag I.F."/>
            <person name="Doudna J."/>
            <person name="Cate J.H.D."/>
            <person name="Banfield J.F."/>
        </authorList>
    </citation>
    <scope>NUCLEOTIDE SEQUENCE</scope>
    <source>
        <strain evidence="3">NC_groundwater_17_Pr7_B-0.1um_64_12</strain>
    </source>
</reference>
<dbReference type="Proteomes" id="UP000727962">
    <property type="component" value="Unassembled WGS sequence"/>
</dbReference>
<evidence type="ECO:0000259" key="2">
    <source>
        <dbReference type="Pfam" id="PF12728"/>
    </source>
</evidence>
<dbReference type="Pfam" id="PF12728">
    <property type="entry name" value="HTH_17"/>
    <property type="match status" value="1"/>
</dbReference>
<name>A0A931LQH4_FIMGI</name>
<evidence type="ECO:0000313" key="4">
    <source>
        <dbReference type="Proteomes" id="UP000727962"/>
    </source>
</evidence>
<proteinExistence type="predicted"/>
<protein>
    <submittedName>
        <fullName evidence="3">Helix-turn-helix domain-containing protein</fullName>
    </submittedName>
</protein>
<dbReference type="AlphaFoldDB" id="A0A931LQH4"/>